<sequence>MELLGYSFHRIDVHHLIHIRHPGDTASCMLLNHYILRVPSLAIKPVRSIPMRLCREELSESTSTEDQKAVTSVPQTPYRNLT</sequence>
<evidence type="ECO:0000256" key="1">
    <source>
        <dbReference type="SAM" id="MobiDB-lite"/>
    </source>
</evidence>
<dbReference type="EMBL" id="JAVXUP010000208">
    <property type="protein sequence ID" value="KAK3034187.1"/>
    <property type="molecule type" value="Genomic_DNA"/>
</dbReference>
<dbReference type="AlphaFoldDB" id="A0AA89BEZ5"/>
<protein>
    <submittedName>
        <fullName evidence="2">Uncharacterized protein</fullName>
    </submittedName>
</protein>
<name>A0AA89BEZ5_9ASTE</name>
<proteinExistence type="predicted"/>
<organism evidence="2 3">
    <name type="scientific">Escallonia herrerae</name>
    <dbReference type="NCBI Taxonomy" id="1293975"/>
    <lineage>
        <taxon>Eukaryota</taxon>
        <taxon>Viridiplantae</taxon>
        <taxon>Streptophyta</taxon>
        <taxon>Embryophyta</taxon>
        <taxon>Tracheophyta</taxon>
        <taxon>Spermatophyta</taxon>
        <taxon>Magnoliopsida</taxon>
        <taxon>eudicotyledons</taxon>
        <taxon>Gunneridae</taxon>
        <taxon>Pentapetalae</taxon>
        <taxon>asterids</taxon>
        <taxon>campanulids</taxon>
        <taxon>Escalloniales</taxon>
        <taxon>Escalloniaceae</taxon>
        <taxon>Escallonia</taxon>
    </lineage>
</organism>
<reference evidence="2" key="1">
    <citation type="submission" date="2022-12" db="EMBL/GenBank/DDBJ databases">
        <title>Draft genome assemblies for two species of Escallonia (Escalloniales).</title>
        <authorList>
            <person name="Chanderbali A."/>
            <person name="Dervinis C."/>
            <person name="Anghel I."/>
            <person name="Soltis D."/>
            <person name="Soltis P."/>
            <person name="Zapata F."/>
        </authorList>
    </citation>
    <scope>NUCLEOTIDE SEQUENCE</scope>
    <source>
        <strain evidence="2">UCBG64.0493</strain>
        <tissue evidence="2">Leaf</tissue>
    </source>
</reference>
<feature type="region of interest" description="Disordered" evidence="1">
    <location>
        <begin position="58"/>
        <end position="82"/>
    </location>
</feature>
<evidence type="ECO:0000313" key="2">
    <source>
        <dbReference type="EMBL" id="KAK3034187.1"/>
    </source>
</evidence>
<accession>A0AA89BEZ5</accession>
<gene>
    <name evidence="2" type="ORF">RJ639_034327</name>
</gene>
<evidence type="ECO:0000313" key="3">
    <source>
        <dbReference type="Proteomes" id="UP001188597"/>
    </source>
</evidence>
<feature type="compositionally biased region" description="Polar residues" evidence="1">
    <location>
        <begin position="60"/>
        <end position="82"/>
    </location>
</feature>
<comment type="caution">
    <text evidence="2">The sequence shown here is derived from an EMBL/GenBank/DDBJ whole genome shotgun (WGS) entry which is preliminary data.</text>
</comment>
<dbReference type="Proteomes" id="UP001188597">
    <property type="component" value="Unassembled WGS sequence"/>
</dbReference>
<keyword evidence="3" id="KW-1185">Reference proteome</keyword>